<organism evidence="1 2">
    <name type="scientific">Culter alburnus</name>
    <name type="common">Topmouth culter</name>
    <dbReference type="NCBI Taxonomy" id="194366"/>
    <lineage>
        <taxon>Eukaryota</taxon>
        <taxon>Metazoa</taxon>
        <taxon>Chordata</taxon>
        <taxon>Craniata</taxon>
        <taxon>Vertebrata</taxon>
        <taxon>Euteleostomi</taxon>
        <taxon>Actinopterygii</taxon>
        <taxon>Neopterygii</taxon>
        <taxon>Teleostei</taxon>
        <taxon>Ostariophysi</taxon>
        <taxon>Cypriniformes</taxon>
        <taxon>Xenocyprididae</taxon>
        <taxon>Xenocypridinae</taxon>
        <taxon>Culter</taxon>
    </lineage>
</organism>
<sequence>RDRNEWQVDMFIPSMPVDGTRLKPSPYCCPSCSSFSDMVKECQRKVTLPLARH</sequence>
<feature type="non-terminal residue" evidence="1">
    <location>
        <position position="1"/>
    </location>
</feature>
<protein>
    <submittedName>
        <fullName evidence="1">Uncharacterized protein</fullName>
    </submittedName>
</protein>
<gene>
    <name evidence="1" type="ORF">ABG768_000120</name>
</gene>
<comment type="caution">
    <text evidence="1">The sequence shown here is derived from an EMBL/GenBank/DDBJ whole genome shotgun (WGS) entry which is preliminary data.</text>
</comment>
<reference evidence="1 2" key="1">
    <citation type="submission" date="2024-05" db="EMBL/GenBank/DDBJ databases">
        <title>A high-quality chromosomal-level genome assembly of Topmouth culter (Culter alburnus).</title>
        <authorList>
            <person name="Zhao H."/>
        </authorList>
    </citation>
    <scope>NUCLEOTIDE SEQUENCE [LARGE SCALE GENOMIC DNA]</scope>
    <source>
        <strain evidence="1">CATC2023</strain>
        <tissue evidence="1">Muscle</tissue>
    </source>
</reference>
<dbReference type="EMBL" id="JAWDJR010000001">
    <property type="protein sequence ID" value="KAK9980519.1"/>
    <property type="molecule type" value="Genomic_DNA"/>
</dbReference>
<dbReference type="Proteomes" id="UP001479290">
    <property type="component" value="Unassembled WGS sequence"/>
</dbReference>
<dbReference type="AlphaFoldDB" id="A0AAW2B6D6"/>
<evidence type="ECO:0000313" key="1">
    <source>
        <dbReference type="EMBL" id="KAK9980519.1"/>
    </source>
</evidence>
<accession>A0AAW2B6D6</accession>
<evidence type="ECO:0000313" key="2">
    <source>
        <dbReference type="Proteomes" id="UP001479290"/>
    </source>
</evidence>
<proteinExistence type="predicted"/>
<name>A0AAW2B6D6_CULAL</name>
<keyword evidence="2" id="KW-1185">Reference proteome</keyword>